<evidence type="ECO:0000256" key="8">
    <source>
        <dbReference type="ARBA" id="ARBA00023125"/>
    </source>
</evidence>
<dbReference type="SUPFAM" id="SSF52172">
    <property type="entry name" value="CheY-like"/>
    <property type="match status" value="1"/>
</dbReference>
<reference evidence="13 14" key="1">
    <citation type="journal article" date="2005" name="Nucleic Acids Res.">
        <title>Genomic blueprint of Hahella chejuensis, a marine microbe producing an algicidal agent.</title>
        <authorList>
            <person name="Jeong H."/>
            <person name="Yim J.H."/>
            <person name="Lee C."/>
            <person name="Choi S.-H."/>
            <person name="Park Y.K."/>
            <person name="Yoon S.H."/>
            <person name="Hur C.-G."/>
            <person name="Kang H.-Y."/>
            <person name="Kim D."/>
            <person name="Lee H.H."/>
            <person name="Park K.H."/>
            <person name="Park S.-H."/>
            <person name="Park H.-S."/>
            <person name="Lee H.K."/>
            <person name="Oh T.K."/>
            <person name="Kim J.F."/>
        </authorList>
    </citation>
    <scope>NUCLEOTIDE SEQUENCE [LARGE SCALE GENOMIC DNA]</scope>
    <source>
        <strain evidence="13 14">KCTC 2396</strain>
    </source>
</reference>
<keyword evidence="4" id="KW-0808">Transferase</keyword>
<dbReference type="AlphaFoldDB" id="Q2SFX4"/>
<dbReference type="Gene3D" id="1.10.287.130">
    <property type="match status" value="1"/>
</dbReference>
<dbReference type="PANTHER" id="PTHR43047:SF63">
    <property type="entry name" value="HISTIDINE KINASE"/>
    <property type="match status" value="1"/>
</dbReference>
<accession>Q2SFX4</accession>
<dbReference type="Proteomes" id="UP000000238">
    <property type="component" value="Chromosome"/>
</dbReference>
<dbReference type="SUPFAM" id="SSF55874">
    <property type="entry name" value="ATPase domain of HSP90 chaperone/DNA topoisomerase II/histidine kinase"/>
    <property type="match status" value="1"/>
</dbReference>
<dbReference type="STRING" id="349521.HCH_03714"/>
<comment type="catalytic activity">
    <reaction evidence="1">
        <text>ATP + protein L-histidine = ADP + protein N-phospho-L-histidine.</text>
        <dbReference type="EC" id="2.7.13.3"/>
    </reaction>
</comment>
<keyword evidence="9" id="KW-0804">Transcription</keyword>
<feature type="modified residue" description="4-aspartylphosphate" evidence="10">
    <location>
        <position position="84"/>
    </location>
</feature>
<dbReference type="Pfam" id="PF00512">
    <property type="entry name" value="HisKA"/>
    <property type="match status" value="1"/>
</dbReference>
<dbReference type="InterPro" id="IPR003594">
    <property type="entry name" value="HATPase_dom"/>
</dbReference>
<dbReference type="PANTHER" id="PTHR43047">
    <property type="entry name" value="TWO-COMPONENT HISTIDINE PROTEIN KINASE"/>
    <property type="match status" value="1"/>
</dbReference>
<dbReference type="GO" id="GO:0005886">
    <property type="term" value="C:plasma membrane"/>
    <property type="evidence" value="ECO:0007669"/>
    <property type="project" value="TreeGrafter"/>
</dbReference>
<gene>
    <name evidence="13" type="ordered locus">HCH_03714</name>
</gene>
<keyword evidence="14" id="KW-1185">Reference proteome</keyword>
<feature type="domain" description="Histidine kinase" evidence="11">
    <location>
        <begin position="187"/>
        <end position="408"/>
    </location>
</feature>
<dbReference type="GO" id="GO:0000155">
    <property type="term" value="F:phosphorelay sensor kinase activity"/>
    <property type="evidence" value="ECO:0007669"/>
    <property type="project" value="InterPro"/>
</dbReference>
<protein>
    <recommendedName>
        <fullName evidence="2">histidine kinase</fullName>
        <ecNumber evidence="2">2.7.13.3</ecNumber>
    </recommendedName>
</protein>
<evidence type="ECO:0000256" key="10">
    <source>
        <dbReference type="PROSITE-ProRule" id="PRU00169"/>
    </source>
</evidence>
<dbReference type="EMBL" id="CP000155">
    <property type="protein sequence ID" value="ABC30450.1"/>
    <property type="molecule type" value="Genomic_DNA"/>
</dbReference>
<dbReference type="InterPro" id="IPR003661">
    <property type="entry name" value="HisK_dim/P_dom"/>
</dbReference>
<dbReference type="PRINTS" id="PR00344">
    <property type="entry name" value="BCTRLSENSOR"/>
</dbReference>
<keyword evidence="7" id="KW-0805">Transcription regulation</keyword>
<evidence type="ECO:0000256" key="3">
    <source>
        <dbReference type="ARBA" id="ARBA00022553"/>
    </source>
</evidence>
<dbReference type="PROSITE" id="PS50110">
    <property type="entry name" value="RESPONSE_REGULATORY"/>
    <property type="match status" value="1"/>
</dbReference>
<dbReference type="GO" id="GO:0009927">
    <property type="term" value="F:histidine phosphotransfer kinase activity"/>
    <property type="evidence" value="ECO:0007669"/>
    <property type="project" value="TreeGrafter"/>
</dbReference>
<sequence>MGTQGKSATPTCSLRQGRRSIRLEDAMSEETDNASILIVDDNQNNCDLLNRRLERKGFRCAIALSGREALRQVEKQPPDLILLDVMMPEMDGMEVLDILRRNFNSVELPVLMVTAKNAHEDIISAFAQGANDYIEKPVDFPIMLARIRHHLQHKRLDDELKRSQQQLREQNRQLGMSNQYKINFLSSMSHELRTPLNAILGYSEVLLDGMMGELNPKQLEYCKEIYDSGSYLLIIINDLLDLSKIEAGKLELEIQPTHIEILVNSVIGIIKEKASRHGIILLTDIQEDIGPAELDPLRVKQILINLLSNAIKFTDSGKQVGLKVSLHDDQELLIQVFDQGCGVSEQDLQRIFLPFEQAESSIKKKNVEGTGLGLALVHKLVLLHGGSIDVKSELGQGSSFFIRLPYRASAGGSCDMIY</sequence>
<dbReference type="Gene3D" id="3.40.50.2300">
    <property type="match status" value="1"/>
</dbReference>
<evidence type="ECO:0000259" key="12">
    <source>
        <dbReference type="PROSITE" id="PS50110"/>
    </source>
</evidence>
<dbReference type="eggNOG" id="COG2205">
    <property type="taxonomic scope" value="Bacteria"/>
</dbReference>
<dbReference type="InterPro" id="IPR001789">
    <property type="entry name" value="Sig_transdc_resp-reg_receiver"/>
</dbReference>
<evidence type="ECO:0000256" key="1">
    <source>
        <dbReference type="ARBA" id="ARBA00000085"/>
    </source>
</evidence>
<dbReference type="EC" id="2.7.13.3" evidence="2"/>
<dbReference type="InterPro" id="IPR004358">
    <property type="entry name" value="Sig_transdc_His_kin-like_C"/>
</dbReference>
<dbReference type="eggNOG" id="COG3706">
    <property type="taxonomic scope" value="Bacteria"/>
</dbReference>
<dbReference type="FunFam" id="3.40.50.2300:FF:000001">
    <property type="entry name" value="DNA-binding response regulator PhoB"/>
    <property type="match status" value="1"/>
</dbReference>
<keyword evidence="6" id="KW-0902">Two-component regulatory system</keyword>
<evidence type="ECO:0000256" key="6">
    <source>
        <dbReference type="ARBA" id="ARBA00023012"/>
    </source>
</evidence>
<dbReference type="InterPro" id="IPR011006">
    <property type="entry name" value="CheY-like_superfamily"/>
</dbReference>
<evidence type="ECO:0000256" key="4">
    <source>
        <dbReference type="ARBA" id="ARBA00022679"/>
    </source>
</evidence>
<organism evidence="13 14">
    <name type="scientific">Hahella chejuensis (strain KCTC 2396)</name>
    <dbReference type="NCBI Taxonomy" id="349521"/>
    <lineage>
        <taxon>Bacteria</taxon>
        <taxon>Pseudomonadati</taxon>
        <taxon>Pseudomonadota</taxon>
        <taxon>Gammaproteobacteria</taxon>
        <taxon>Oceanospirillales</taxon>
        <taxon>Hahellaceae</taxon>
        <taxon>Hahella</taxon>
    </lineage>
</organism>
<name>Q2SFX4_HAHCH</name>
<dbReference type="SMART" id="SM00448">
    <property type="entry name" value="REC"/>
    <property type="match status" value="1"/>
</dbReference>
<evidence type="ECO:0000313" key="14">
    <source>
        <dbReference type="Proteomes" id="UP000000238"/>
    </source>
</evidence>
<dbReference type="Pfam" id="PF00072">
    <property type="entry name" value="Response_reg"/>
    <property type="match status" value="1"/>
</dbReference>
<evidence type="ECO:0000256" key="7">
    <source>
        <dbReference type="ARBA" id="ARBA00023015"/>
    </source>
</evidence>
<keyword evidence="5 13" id="KW-0418">Kinase</keyword>
<evidence type="ECO:0000256" key="5">
    <source>
        <dbReference type="ARBA" id="ARBA00022777"/>
    </source>
</evidence>
<dbReference type="Gene3D" id="3.30.565.10">
    <property type="entry name" value="Histidine kinase-like ATPase, C-terminal domain"/>
    <property type="match status" value="1"/>
</dbReference>
<proteinExistence type="predicted"/>
<dbReference type="SMART" id="SM00388">
    <property type="entry name" value="HisKA"/>
    <property type="match status" value="1"/>
</dbReference>
<dbReference type="PROSITE" id="PS50109">
    <property type="entry name" value="HIS_KIN"/>
    <property type="match status" value="1"/>
</dbReference>
<keyword evidence="8" id="KW-0238">DNA-binding</keyword>
<dbReference type="InterPro" id="IPR005467">
    <property type="entry name" value="His_kinase_dom"/>
</dbReference>
<dbReference type="HOGENOM" id="CLU_000445_114_72_6"/>
<feature type="domain" description="Response regulatory" evidence="12">
    <location>
        <begin position="35"/>
        <end position="151"/>
    </location>
</feature>
<dbReference type="SMART" id="SM00387">
    <property type="entry name" value="HATPase_c"/>
    <property type="match status" value="1"/>
</dbReference>
<keyword evidence="3 10" id="KW-0597">Phosphoprotein</keyword>
<dbReference type="CDD" id="cd00082">
    <property type="entry name" value="HisKA"/>
    <property type="match status" value="1"/>
</dbReference>
<dbReference type="Pfam" id="PF02518">
    <property type="entry name" value="HATPase_c"/>
    <property type="match status" value="1"/>
</dbReference>
<evidence type="ECO:0000256" key="9">
    <source>
        <dbReference type="ARBA" id="ARBA00023163"/>
    </source>
</evidence>
<dbReference type="GO" id="GO:0003677">
    <property type="term" value="F:DNA binding"/>
    <property type="evidence" value="ECO:0007669"/>
    <property type="project" value="UniProtKB-KW"/>
</dbReference>
<evidence type="ECO:0000313" key="13">
    <source>
        <dbReference type="EMBL" id="ABC30450.1"/>
    </source>
</evidence>
<evidence type="ECO:0000259" key="11">
    <source>
        <dbReference type="PROSITE" id="PS50109"/>
    </source>
</evidence>
<dbReference type="FunFam" id="3.30.565.10:FF:000010">
    <property type="entry name" value="Sensor histidine kinase RcsC"/>
    <property type="match status" value="1"/>
</dbReference>
<dbReference type="KEGG" id="hch:HCH_03714"/>
<dbReference type="InterPro" id="IPR036890">
    <property type="entry name" value="HATPase_C_sf"/>
</dbReference>
<dbReference type="CDD" id="cd16922">
    <property type="entry name" value="HATPase_EvgS-ArcB-TorS-like"/>
    <property type="match status" value="1"/>
</dbReference>
<evidence type="ECO:0000256" key="2">
    <source>
        <dbReference type="ARBA" id="ARBA00012438"/>
    </source>
</evidence>